<feature type="domain" description="Response regulatory" evidence="2">
    <location>
        <begin position="6"/>
        <end position="120"/>
    </location>
</feature>
<feature type="modified residue" description="4-aspartylphosphate" evidence="1">
    <location>
        <position position="57"/>
    </location>
</feature>
<evidence type="ECO:0000313" key="4">
    <source>
        <dbReference type="EMBL" id="MEO3692498.1"/>
    </source>
</evidence>
<dbReference type="PROSITE" id="PS50930">
    <property type="entry name" value="HTH_LYTTR"/>
    <property type="match status" value="1"/>
</dbReference>
<gene>
    <name evidence="4" type="ORF">ABDJ85_13545</name>
</gene>
<feature type="domain" description="HTH LytTR-type" evidence="3">
    <location>
        <begin position="157"/>
        <end position="253"/>
    </location>
</feature>
<dbReference type="SMART" id="SM00448">
    <property type="entry name" value="REC"/>
    <property type="match status" value="1"/>
</dbReference>
<dbReference type="InterPro" id="IPR011006">
    <property type="entry name" value="CheY-like_superfamily"/>
</dbReference>
<dbReference type="Gene3D" id="3.40.50.2300">
    <property type="match status" value="1"/>
</dbReference>
<name>A0ABV0G434_9BURK</name>
<keyword evidence="5" id="KW-1185">Reference proteome</keyword>
<evidence type="ECO:0000259" key="2">
    <source>
        <dbReference type="PROSITE" id="PS50110"/>
    </source>
</evidence>
<reference evidence="4 5" key="1">
    <citation type="submission" date="2024-05" db="EMBL/GenBank/DDBJ databases">
        <title>Roseateles sp. DJS-2-20 16S ribosomal RNA gene Genome sequencing and assembly.</title>
        <authorList>
            <person name="Woo H."/>
        </authorList>
    </citation>
    <scope>NUCLEOTIDE SEQUENCE [LARGE SCALE GENOMIC DNA]</scope>
    <source>
        <strain evidence="4 5">DJS-2-20</strain>
    </source>
</reference>
<organism evidence="4 5">
    <name type="scientific">Roseateles paludis</name>
    <dbReference type="NCBI Taxonomy" id="3145238"/>
    <lineage>
        <taxon>Bacteria</taxon>
        <taxon>Pseudomonadati</taxon>
        <taxon>Pseudomonadota</taxon>
        <taxon>Betaproteobacteria</taxon>
        <taxon>Burkholderiales</taxon>
        <taxon>Sphaerotilaceae</taxon>
        <taxon>Roseateles</taxon>
    </lineage>
</organism>
<dbReference type="RefSeq" id="WP_347705314.1">
    <property type="nucleotide sequence ID" value="NZ_JBDPZD010000003.1"/>
</dbReference>
<proteinExistence type="predicted"/>
<dbReference type="EMBL" id="JBDPZD010000003">
    <property type="protein sequence ID" value="MEO3692498.1"/>
    <property type="molecule type" value="Genomic_DNA"/>
</dbReference>
<dbReference type="Pfam" id="PF00072">
    <property type="entry name" value="Response_reg"/>
    <property type="match status" value="1"/>
</dbReference>
<dbReference type="SUPFAM" id="SSF52172">
    <property type="entry name" value="CheY-like"/>
    <property type="match status" value="1"/>
</dbReference>
<dbReference type="GO" id="GO:0003677">
    <property type="term" value="F:DNA binding"/>
    <property type="evidence" value="ECO:0007669"/>
    <property type="project" value="UniProtKB-KW"/>
</dbReference>
<dbReference type="InterPro" id="IPR007492">
    <property type="entry name" value="LytTR_DNA-bd_dom"/>
</dbReference>
<dbReference type="Proteomes" id="UP001495147">
    <property type="component" value="Unassembled WGS sequence"/>
</dbReference>
<accession>A0ABV0G434</accession>
<evidence type="ECO:0000259" key="3">
    <source>
        <dbReference type="PROSITE" id="PS50930"/>
    </source>
</evidence>
<evidence type="ECO:0000256" key="1">
    <source>
        <dbReference type="PROSITE-ProRule" id="PRU00169"/>
    </source>
</evidence>
<evidence type="ECO:0000313" key="5">
    <source>
        <dbReference type="Proteomes" id="UP001495147"/>
    </source>
</evidence>
<protein>
    <submittedName>
        <fullName evidence="4">LytTR family DNA-binding domain-containing protein</fullName>
    </submittedName>
</protein>
<keyword evidence="1" id="KW-0597">Phosphoprotein</keyword>
<dbReference type="InterPro" id="IPR046947">
    <property type="entry name" value="LytR-like"/>
</dbReference>
<sequence>MTTPITALIVDDEAPARTALRLALRAHPDWQVAAECADVASAERALAQHAVDVVFLDIQMPRASGLALARGLAGQPQPPLVIFVTAYEAHAIEAFELHALDYVLKPFDDARLASALARAAQMLTLRQRATYAESLRRYAAPEPAYWTQVAVRSVGMIETVALAEVNWIEGAGNYVQLHLAGRSVLHRVPMQRLEQHLDPAQFLRVHRCAIVRIDQAQRLLTAADRQPQLALRCGDSVPVSERRIAQVRACLGVS</sequence>
<dbReference type="PANTHER" id="PTHR37299:SF1">
    <property type="entry name" value="STAGE 0 SPORULATION PROTEIN A HOMOLOG"/>
    <property type="match status" value="1"/>
</dbReference>
<dbReference type="Gene3D" id="2.40.50.1020">
    <property type="entry name" value="LytTr DNA-binding domain"/>
    <property type="match status" value="1"/>
</dbReference>
<dbReference type="PROSITE" id="PS50110">
    <property type="entry name" value="RESPONSE_REGULATORY"/>
    <property type="match status" value="1"/>
</dbReference>
<dbReference type="SMART" id="SM00850">
    <property type="entry name" value="LytTR"/>
    <property type="match status" value="1"/>
</dbReference>
<keyword evidence="4" id="KW-0238">DNA-binding</keyword>
<dbReference type="Pfam" id="PF04397">
    <property type="entry name" value="LytTR"/>
    <property type="match status" value="1"/>
</dbReference>
<comment type="caution">
    <text evidence="4">The sequence shown here is derived from an EMBL/GenBank/DDBJ whole genome shotgun (WGS) entry which is preliminary data.</text>
</comment>
<dbReference type="InterPro" id="IPR001789">
    <property type="entry name" value="Sig_transdc_resp-reg_receiver"/>
</dbReference>
<dbReference type="PANTHER" id="PTHR37299">
    <property type="entry name" value="TRANSCRIPTIONAL REGULATOR-RELATED"/>
    <property type="match status" value="1"/>
</dbReference>